<reference evidence="2" key="1">
    <citation type="submission" date="2020-05" db="EMBL/GenBank/DDBJ databases">
        <title>Diverged and active partitiviruses in Lichen.</title>
        <authorList>
            <person name="Urayama S."/>
            <person name="Doi N."/>
            <person name="Kondo F."/>
            <person name="Chiba Y."/>
            <person name="Takaki Y."/>
            <person name="Hirai M."/>
            <person name="Minegishi Y."/>
            <person name="Hagiwara D."/>
            <person name="Nunoura T."/>
        </authorList>
    </citation>
    <scope>NUCLEOTIDE SEQUENCE</scope>
</reference>
<dbReference type="GO" id="GO:0003723">
    <property type="term" value="F:RNA binding"/>
    <property type="evidence" value="ECO:0007669"/>
    <property type="project" value="InterPro"/>
</dbReference>
<dbReference type="InterPro" id="IPR043128">
    <property type="entry name" value="Rev_trsase/Diguanyl_cyclase"/>
</dbReference>
<dbReference type="Pfam" id="PF00680">
    <property type="entry name" value="RdRP_1"/>
    <property type="match status" value="1"/>
</dbReference>
<dbReference type="GO" id="GO:0006351">
    <property type="term" value="P:DNA-templated transcription"/>
    <property type="evidence" value="ECO:0007669"/>
    <property type="project" value="InterPro"/>
</dbReference>
<keyword evidence="2" id="KW-0808">Transferase</keyword>
<keyword evidence="2" id="KW-0696">RNA-directed RNA polymerase</keyword>
<comment type="caution">
    <text evidence="2">The sequence shown here is derived from an EMBL/GenBank/DDBJ whole genome shotgun (WGS) entry which is preliminary data.</text>
</comment>
<sequence length="579" mass="67814">MDQLVDQLQQLSISIINNLEHVGFDPDHPQTLRYNLKPNDWAYSCQNFVITVILMYSFLFSTEIIRRATREYTRARPDEKLAEEFFLKYNVPEHTIVKDEHYYSALNLVTEWFRPKELIHPVHFTDLRWYPWKLSTNAERPFSTSKDLKQVVRQALKLGLTTDAKMSFHNLFNQVFIYCRRYTHHIKEGQHVPLHHITLHIKPALTHIAKKAKVRTVFGVSKCLIFIEAMFFWPLFSCYFTSDPTPLLWNYESLNGGWYRLNDEYRSNFSAFKPIINIDWSEFDMRVYFSMWRDIRAKVKTYFCFCGRYHPSRTYPSANTAPLRLERLWNWIGYAYENSLCVSPTGKLFKRHFAGMPSGIFCTQFYDSFYNGVMIVTILLSLGQTVSEKHFLKLMGDDALFGLLENIPLDTWADFLEAFALEAKLRFNSELSPSKCDVSAHIHGASVLSYQNWNGMPKRDPEQLLAQLLHPKSLRDTPQRLMARAIGIYFASGGDKRLRPICEYIYSELEFRGVKPNPKGLKDLFGDESIYFTFFDLSYFPSETEVISRLVGPSSRSKELQDRYWPLDHFLVEAGSCLH</sequence>
<dbReference type="Gene3D" id="3.30.70.270">
    <property type="match status" value="1"/>
</dbReference>
<dbReference type="AlphaFoldDB" id="A0A6L2ZKB0"/>
<dbReference type="SUPFAM" id="SSF56672">
    <property type="entry name" value="DNA/RNA polymerases"/>
    <property type="match status" value="1"/>
</dbReference>
<dbReference type="GO" id="GO:0003968">
    <property type="term" value="F:RNA-directed RNA polymerase activity"/>
    <property type="evidence" value="ECO:0007669"/>
    <property type="project" value="UniProtKB-KW"/>
</dbReference>
<accession>A0A6L2ZKB0</accession>
<gene>
    <name evidence="2" type="ORF">MMARV_C052P1</name>
</gene>
<dbReference type="InterPro" id="IPR001205">
    <property type="entry name" value="RNA-dir_pol_C"/>
</dbReference>
<protein>
    <submittedName>
        <fullName evidence="2">RNA-dependent RNA polymerase</fullName>
    </submittedName>
</protein>
<evidence type="ECO:0000313" key="2">
    <source>
        <dbReference type="EMBL" id="GFM95182.1"/>
    </source>
</evidence>
<organism evidence="2">
    <name type="scientific">viral metagenome</name>
    <dbReference type="NCBI Taxonomy" id="1070528"/>
    <lineage>
        <taxon>unclassified sequences</taxon>
        <taxon>metagenomes</taxon>
        <taxon>organismal metagenomes</taxon>
    </lineage>
</organism>
<keyword evidence="2" id="KW-0548">Nucleotidyltransferase</keyword>
<dbReference type="EMBL" id="BLWB01000052">
    <property type="protein sequence ID" value="GFM95182.1"/>
    <property type="molecule type" value="Genomic_RNA"/>
</dbReference>
<evidence type="ECO:0000259" key="1">
    <source>
        <dbReference type="Pfam" id="PF00680"/>
    </source>
</evidence>
<feature type="domain" description="RNA-directed RNA polymerase C-terminal" evidence="1">
    <location>
        <begin position="179"/>
        <end position="422"/>
    </location>
</feature>
<proteinExistence type="predicted"/>
<name>A0A6L2ZKB0_9ZZZZ</name>
<dbReference type="InterPro" id="IPR043502">
    <property type="entry name" value="DNA/RNA_pol_sf"/>
</dbReference>